<name>A0ABQ5V2Z4_9PROT</name>
<comment type="caution">
    <text evidence="9">The sequence shown here is derived from an EMBL/GenBank/DDBJ whole genome shotgun (WGS) entry which is preliminary data.</text>
</comment>
<keyword evidence="7" id="KW-0067">ATP-binding</keyword>
<keyword evidence="8" id="KW-0460">Magnesium</keyword>
<sequence>MLGGVREVLASRYLEHLGVNTSRSFCLIETGEELQRHDEPSPTRSAVLTRLNHSHLRFGTFQRQAFFERTDNLEALVDYCRRHFYPEVTRPADLLRAVAIRSADAVASWMAAGFVHGVMNTDNMNVTGEVFDFGPYRFLPYYDPAFTAAYFDHGGLYAFARQPEAMGWNLGQLAQCLSLIEADQPLIAALESYVEQYEAALVRHMFRRLRLAIPARGGAAFVKLTFETLRESRANWPDFFHDWAGGPSSAPLQDYPDVQWREWKRAYADCEPEGPRPETDRPATLLYDEIGALWAPIVDNDDWSTFRDTLEGFDRRLYG</sequence>
<keyword evidence="3" id="KW-0808">Transferase</keyword>
<evidence type="ECO:0000256" key="3">
    <source>
        <dbReference type="ARBA" id="ARBA00022679"/>
    </source>
</evidence>
<keyword evidence="10" id="KW-1185">Reference proteome</keyword>
<evidence type="ECO:0000256" key="8">
    <source>
        <dbReference type="ARBA" id="ARBA00022842"/>
    </source>
</evidence>
<reference evidence="9" key="2">
    <citation type="submission" date="2023-01" db="EMBL/GenBank/DDBJ databases">
        <title>Draft genome sequence of Algimonas porphyrae strain NBRC 108216.</title>
        <authorList>
            <person name="Sun Q."/>
            <person name="Mori K."/>
        </authorList>
    </citation>
    <scope>NUCLEOTIDE SEQUENCE</scope>
    <source>
        <strain evidence="9">NBRC 108216</strain>
    </source>
</reference>
<dbReference type="Pfam" id="PF02696">
    <property type="entry name" value="SelO"/>
    <property type="match status" value="1"/>
</dbReference>
<comment type="cofactor">
    <cofactor evidence="1">
        <name>Mg(2+)</name>
        <dbReference type="ChEBI" id="CHEBI:18420"/>
    </cofactor>
</comment>
<evidence type="ECO:0000256" key="2">
    <source>
        <dbReference type="ARBA" id="ARBA00009747"/>
    </source>
</evidence>
<evidence type="ECO:0000313" key="9">
    <source>
        <dbReference type="EMBL" id="GLQ21900.1"/>
    </source>
</evidence>
<gene>
    <name evidence="9" type="ORF">GCM10007854_28550</name>
</gene>
<dbReference type="PANTHER" id="PTHR32057">
    <property type="entry name" value="PROTEIN ADENYLYLTRANSFERASE SELO, MITOCHONDRIAL"/>
    <property type="match status" value="1"/>
</dbReference>
<evidence type="ECO:0000256" key="6">
    <source>
        <dbReference type="ARBA" id="ARBA00022741"/>
    </source>
</evidence>
<keyword evidence="6" id="KW-0547">Nucleotide-binding</keyword>
<evidence type="ECO:0008006" key="11">
    <source>
        <dbReference type="Google" id="ProtNLM"/>
    </source>
</evidence>
<comment type="similarity">
    <text evidence="2">Belongs to the SELO family.</text>
</comment>
<keyword evidence="4" id="KW-0548">Nucleotidyltransferase</keyword>
<dbReference type="InterPro" id="IPR003846">
    <property type="entry name" value="SelO"/>
</dbReference>
<organism evidence="9 10">
    <name type="scientific">Algimonas porphyrae</name>
    <dbReference type="NCBI Taxonomy" id="1128113"/>
    <lineage>
        <taxon>Bacteria</taxon>
        <taxon>Pseudomonadati</taxon>
        <taxon>Pseudomonadota</taxon>
        <taxon>Alphaproteobacteria</taxon>
        <taxon>Maricaulales</taxon>
        <taxon>Robiginitomaculaceae</taxon>
        <taxon>Algimonas</taxon>
    </lineage>
</organism>
<evidence type="ECO:0000256" key="1">
    <source>
        <dbReference type="ARBA" id="ARBA00001946"/>
    </source>
</evidence>
<evidence type="ECO:0000256" key="4">
    <source>
        <dbReference type="ARBA" id="ARBA00022695"/>
    </source>
</evidence>
<evidence type="ECO:0000256" key="7">
    <source>
        <dbReference type="ARBA" id="ARBA00022840"/>
    </source>
</evidence>
<protein>
    <recommendedName>
        <fullName evidence="11">Selenoprotein O</fullName>
    </recommendedName>
</protein>
<accession>A0ABQ5V2Z4</accession>
<evidence type="ECO:0000313" key="10">
    <source>
        <dbReference type="Proteomes" id="UP001161390"/>
    </source>
</evidence>
<evidence type="ECO:0000256" key="5">
    <source>
        <dbReference type="ARBA" id="ARBA00022723"/>
    </source>
</evidence>
<reference evidence="9" key="1">
    <citation type="journal article" date="2014" name="Int. J. Syst. Evol. Microbiol.">
        <title>Complete genome of a new Firmicutes species belonging to the dominant human colonic microbiota ('Ruminococcus bicirculans') reveals two chromosomes and a selective capacity to utilize plant glucans.</title>
        <authorList>
            <consortium name="NISC Comparative Sequencing Program"/>
            <person name="Wegmann U."/>
            <person name="Louis P."/>
            <person name="Goesmann A."/>
            <person name="Henrissat B."/>
            <person name="Duncan S.H."/>
            <person name="Flint H.J."/>
        </authorList>
    </citation>
    <scope>NUCLEOTIDE SEQUENCE</scope>
    <source>
        <strain evidence="9">NBRC 108216</strain>
    </source>
</reference>
<dbReference type="EMBL" id="BSNJ01000007">
    <property type="protein sequence ID" value="GLQ21900.1"/>
    <property type="molecule type" value="Genomic_DNA"/>
</dbReference>
<proteinExistence type="inferred from homology"/>
<dbReference type="PANTHER" id="PTHR32057:SF14">
    <property type="entry name" value="PROTEIN ADENYLYLTRANSFERASE SELO, MITOCHONDRIAL"/>
    <property type="match status" value="1"/>
</dbReference>
<dbReference type="Proteomes" id="UP001161390">
    <property type="component" value="Unassembled WGS sequence"/>
</dbReference>
<keyword evidence="5" id="KW-0479">Metal-binding</keyword>